<keyword evidence="4 6" id="KW-0472">Membrane</keyword>
<dbReference type="InterPro" id="IPR036259">
    <property type="entry name" value="MFS_trans_sf"/>
</dbReference>
<protein>
    <submittedName>
        <fullName evidence="8">Major facilitator superfamily domain-containing protein</fullName>
    </submittedName>
</protein>
<organism evidence="8 9">
    <name type="scientific">Myxozyma melibiosi</name>
    <dbReference type="NCBI Taxonomy" id="54550"/>
    <lineage>
        <taxon>Eukaryota</taxon>
        <taxon>Fungi</taxon>
        <taxon>Dikarya</taxon>
        <taxon>Ascomycota</taxon>
        <taxon>Saccharomycotina</taxon>
        <taxon>Lipomycetes</taxon>
        <taxon>Lipomycetales</taxon>
        <taxon>Lipomycetaceae</taxon>
        <taxon>Myxozyma</taxon>
    </lineage>
</organism>
<evidence type="ECO:0000256" key="5">
    <source>
        <dbReference type="SAM" id="MobiDB-lite"/>
    </source>
</evidence>
<feature type="transmembrane region" description="Helical" evidence="6">
    <location>
        <begin position="255"/>
        <end position="281"/>
    </location>
</feature>
<proteinExistence type="predicted"/>
<name>A0ABR1EXQ5_9ASCO</name>
<evidence type="ECO:0000256" key="1">
    <source>
        <dbReference type="ARBA" id="ARBA00004141"/>
    </source>
</evidence>
<dbReference type="PANTHER" id="PTHR23502:SF47">
    <property type="entry name" value="MAJOR FACILITATOR SUPERFAMILY (MFS) PROFILE DOMAIN-CONTAINING PROTEIN-RELATED"/>
    <property type="match status" value="1"/>
</dbReference>
<evidence type="ECO:0000313" key="8">
    <source>
        <dbReference type="EMBL" id="KAK7202386.1"/>
    </source>
</evidence>
<feature type="transmembrane region" description="Helical" evidence="6">
    <location>
        <begin position="503"/>
        <end position="526"/>
    </location>
</feature>
<dbReference type="Gene3D" id="1.20.1250.20">
    <property type="entry name" value="MFS general substrate transporter like domains"/>
    <property type="match status" value="1"/>
</dbReference>
<comment type="caution">
    <text evidence="8">The sequence shown here is derived from an EMBL/GenBank/DDBJ whole genome shotgun (WGS) entry which is preliminary data.</text>
</comment>
<feature type="transmembrane region" description="Helical" evidence="6">
    <location>
        <begin position="475"/>
        <end position="497"/>
    </location>
</feature>
<dbReference type="Proteomes" id="UP001498771">
    <property type="component" value="Unassembled WGS sequence"/>
</dbReference>
<gene>
    <name evidence="8" type="ORF">BZA70DRAFT_104930</name>
</gene>
<dbReference type="Pfam" id="PF07690">
    <property type="entry name" value="MFS_1"/>
    <property type="match status" value="1"/>
</dbReference>
<comment type="subcellular location">
    <subcellularLocation>
        <location evidence="1">Membrane</location>
        <topology evidence="1">Multi-pass membrane protein</topology>
    </subcellularLocation>
</comment>
<feature type="transmembrane region" description="Helical" evidence="6">
    <location>
        <begin position="222"/>
        <end position="243"/>
    </location>
</feature>
<feature type="region of interest" description="Disordered" evidence="5">
    <location>
        <begin position="23"/>
        <end position="48"/>
    </location>
</feature>
<dbReference type="GeneID" id="90034867"/>
<dbReference type="RefSeq" id="XP_064765419.1">
    <property type="nucleotide sequence ID" value="XM_064909355.1"/>
</dbReference>
<keyword evidence="9" id="KW-1185">Reference proteome</keyword>
<dbReference type="InterPro" id="IPR011701">
    <property type="entry name" value="MFS"/>
</dbReference>
<dbReference type="CDD" id="cd17323">
    <property type="entry name" value="MFS_Tpo1_MDR_like"/>
    <property type="match status" value="1"/>
</dbReference>
<feature type="compositionally biased region" description="Low complexity" evidence="5">
    <location>
        <begin position="30"/>
        <end position="42"/>
    </location>
</feature>
<evidence type="ECO:0000259" key="7">
    <source>
        <dbReference type="PROSITE" id="PS50850"/>
    </source>
</evidence>
<dbReference type="InterPro" id="IPR020846">
    <property type="entry name" value="MFS_dom"/>
</dbReference>
<accession>A0ABR1EXQ5</accession>
<sequence>MQSYLQMRRIRQSVTEICSDSEKNIASQLPSQHASSNSSTSSSPPPLETGAGILSCASRLEKESADDSADDVFIVGWDGPDDPSNPRNFSLTIKLGTTLIVAMIAFVVGAASATDSAVLKQSSEEFHVSEVVGSLSTGAYLIGYAFGAVLAAPFSETLGRNLIYGSTMFLFMCFIMGSALAPNIGGQIVLRFFSGFFGSTPLVCAGGSIADLWDQMDKTYAFPLYGVTGFGGPVMGPVIVSYIGPELNTWRWAEWMNLFMATLALIIILAFMPETFGPLILKWKAKDIRKVTGDSRYKAELEVTHKKFSTRMKVALTRPFVMATEPIIILMALYMTVIYIILFTFLDGFTYIFDNVYHIGQGLTNVCFLGLFIGMLLPSILIYPVYKITAKDLVKVQAEGRRDLDPEVRLWFGMMGGSVSIPVALLWMGWTDYASISIWSPLIASALFGYGVLCIFITVYMYVIDSYEIYAASALTLVTFMRYCVAGGMTVAGIPFYKNMGPHWTLTILACISSLLVPLPYVFYFWGKKIRAFSKHAAVKV</sequence>
<keyword evidence="2 6" id="KW-0812">Transmembrane</keyword>
<feature type="transmembrane region" description="Helical" evidence="6">
    <location>
        <begin position="362"/>
        <end position="386"/>
    </location>
</feature>
<evidence type="ECO:0000256" key="6">
    <source>
        <dbReference type="SAM" id="Phobius"/>
    </source>
</evidence>
<dbReference type="PROSITE" id="PS50850">
    <property type="entry name" value="MFS"/>
    <property type="match status" value="1"/>
</dbReference>
<dbReference type="EMBL" id="JBBJBU010000019">
    <property type="protein sequence ID" value="KAK7202386.1"/>
    <property type="molecule type" value="Genomic_DNA"/>
</dbReference>
<evidence type="ECO:0000256" key="3">
    <source>
        <dbReference type="ARBA" id="ARBA00022989"/>
    </source>
</evidence>
<dbReference type="SUPFAM" id="SSF103473">
    <property type="entry name" value="MFS general substrate transporter"/>
    <property type="match status" value="1"/>
</dbReference>
<feature type="transmembrane region" description="Helical" evidence="6">
    <location>
        <begin position="188"/>
        <end position="210"/>
    </location>
</feature>
<reference evidence="8 9" key="1">
    <citation type="submission" date="2024-03" db="EMBL/GenBank/DDBJ databases">
        <title>Genome-scale model development and genomic sequencing of the oleaginous clade Lipomyces.</title>
        <authorList>
            <consortium name="Lawrence Berkeley National Laboratory"/>
            <person name="Czajka J.J."/>
            <person name="Han Y."/>
            <person name="Kim J."/>
            <person name="Mondo S.J."/>
            <person name="Hofstad B.A."/>
            <person name="Robles A."/>
            <person name="Haridas S."/>
            <person name="Riley R."/>
            <person name="LaButti K."/>
            <person name="Pangilinan J."/>
            <person name="Andreopoulos W."/>
            <person name="Lipzen A."/>
            <person name="Yan J."/>
            <person name="Wang M."/>
            <person name="Ng V."/>
            <person name="Grigoriev I.V."/>
            <person name="Spatafora J.W."/>
            <person name="Magnuson J.K."/>
            <person name="Baker S.E."/>
            <person name="Pomraning K.R."/>
        </authorList>
    </citation>
    <scope>NUCLEOTIDE SEQUENCE [LARGE SCALE GENOMIC DNA]</scope>
    <source>
        <strain evidence="8 9">Phaff 52-87</strain>
    </source>
</reference>
<feature type="transmembrane region" description="Helical" evidence="6">
    <location>
        <begin position="320"/>
        <end position="342"/>
    </location>
</feature>
<dbReference type="PANTHER" id="PTHR23502">
    <property type="entry name" value="MAJOR FACILITATOR SUPERFAMILY"/>
    <property type="match status" value="1"/>
</dbReference>
<feature type="transmembrane region" description="Helical" evidence="6">
    <location>
        <begin position="442"/>
        <end position="463"/>
    </location>
</feature>
<feature type="transmembrane region" description="Helical" evidence="6">
    <location>
        <begin position="162"/>
        <end position="182"/>
    </location>
</feature>
<feature type="transmembrane region" description="Helical" evidence="6">
    <location>
        <begin position="131"/>
        <end position="150"/>
    </location>
</feature>
<feature type="domain" description="Major facilitator superfamily (MFS) profile" evidence="7">
    <location>
        <begin position="97"/>
        <end position="531"/>
    </location>
</feature>
<feature type="transmembrane region" description="Helical" evidence="6">
    <location>
        <begin position="410"/>
        <end position="430"/>
    </location>
</feature>
<feature type="transmembrane region" description="Helical" evidence="6">
    <location>
        <begin position="91"/>
        <end position="111"/>
    </location>
</feature>
<evidence type="ECO:0000256" key="2">
    <source>
        <dbReference type="ARBA" id="ARBA00022692"/>
    </source>
</evidence>
<evidence type="ECO:0000256" key="4">
    <source>
        <dbReference type="ARBA" id="ARBA00023136"/>
    </source>
</evidence>
<evidence type="ECO:0000313" key="9">
    <source>
        <dbReference type="Proteomes" id="UP001498771"/>
    </source>
</evidence>
<keyword evidence="3 6" id="KW-1133">Transmembrane helix</keyword>